<evidence type="ECO:0000256" key="4">
    <source>
        <dbReference type="ARBA" id="ARBA00022490"/>
    </source>
</evidence>
<evidence type="ECO:0000313" key="8">
    <source>
        <dbReference type="Proteomes" id="UP000095287"/>
    </source>
</evidence>
<keyword evidence="8" id="KW-1185">Reference proteome</keyword>
<dbReference type="InterPro" id="IPR001494">
    <property type="entry name" value="Importin-beta_N"/>
</dbReference>
<keyword evidence="4" id="KW-0963">Cytoplasm</keyword>
<proteinExistence type="inferred from homology"/>
<dbReference type="FunFam" id="1.25.10.10:FF:000027">
    <property type="entry name" value="Importin subunit beta-1"/>
    <property type="match status" value="1"/>
</dbReference>
<dbReference type="SUPFAM" id="SSF48371">
    <property type="entry name" value="ARM repeat"/>
    <property type="match status" value="1"/>
</dbReference>
<reference evidence="9" key="1">
    <citation type="submission" date="2016-11" db="UniProtKB">
        <authorList>
            <consortium name="WormBaseParasite"/>
        </authorList>
    </citation>
    <scope>IDENTIFICATION</scope>
</reference>
<keyword evidence="6" id="KW-0653">Protein transport</keyword>
<evidence type="ECO:0000256" key="3">
    <source>
        <dbReference type="ARBA" id="ARBA00022448"/>
    </source>
</evidence>
<keyword evidence="3" id="KW-0813">Transport</keyword>
<dbReference type="AlphaFoldDB" id="A0A1I7ZA47"/>
<sequence>MSRLGPSLSARTRLPDCPRIAKSPMVTSAFPCLAPTTVEIPSVCSPGAARSAASKSPKSPNATACRAHLNVQISVRVLRTFSRSNPRFSDSGTASSTMADLAQVLEKTISQNPSDQQLALDFLKQAGETNFPEFVRQLSLCLRANAVDFIRQAAGLQLKNALVAKEDATKQQYTARWLQLAEEVRQYVKENVMATIGTERFRPSIAAQCIAAIACTEIPNNLWPTVIDELMQNVTDAQRHANLDPESSVLLKEASLEALGYICQDLFAGAIESQSNSILNAIVRGMGKEETSNRVRLAATNAMLNSLEFTRTNFSNEMERHLIMRVVCEATQCNDGPVKVAAMQCLVRIMSLYYQYMEYYMAQALFPITLEAMKSGVDDFVLQGIEFWSNVCEEELTLNMEAEEAQEQGRTPEHVSRHYAKGALPHLIPMLTETLAHQEHADDDDDWIPSKAAGVCIMLLAQCTGDDIIGPILPFITQHFTNADWKYREAAIMAFGSIMEGPQKAKLLELVGQAIGPLITALSAPDLPVRDTAAWTIGRVCDACEELVTQPTILSPLLPALSNALTQEPRVAANVCWAISSLTKASYESACQQGTDDSGQPETYILSGVFEGMVNELLKTTDRQDAHHSNLRIAAYETLMELIKNSPKDCYPVVQRTTVTILRKLEQLLNMESSLESNSDKSQLRDLQSLLCATLQSVLRKMHQEDTIKVSDLIMRGLISIMQRCQGKDAGGVMEDALMAVSTLIEAMGSDFAKYMDAFRPFLLAGLEKVEETQVCSAAIGVITDLARAFEKNLLPLMDEIYRHLILVLQKCPDRSVQPQVLSCIGDLALAIGPEFKRFYPHAMPILVQAAQAAKISQNTEDYDLIDYIDDLRDGCLEGFTGIVQGLRCGPEEAQLLQNNVPEIIGFIHELATAVPEIRDATIAHAAGLLGDLLTTYGVMLMGLIDNEVFNGMLTKGRRSKSSKTKTLCSWVTKEMRKLKNN</sequence>
<dbReference type="SMART" id="SM00913">
    <property type="entry name" value="IBN_N"/>
    <property type="match status" value="1"/>
</dbReference>
<evidence type="ECO:0000259" key="7">
    <source>
        <dbReference type="PROSITE" id="PS50166"/>
    </source>
</evidence>
<dbReference type="InterPro" id="IPR016024">
    <property type="entry name" value="ARM-type_fold"/>
</dbReference>
<dbReference type="Proteomes" id="UP000095287">
    <property type="component" value="Unplaced"/>
</dbReference>
<evidence type="ECO:0000256" key="1">
    <source>
        <dbReference type="ARBA" id="ARBA00004496"/>
    </source>
</evidence>
<comment type="similarity">
    <text evidence="2">Belongs to the importin beta family. Importin beta-1 subfamily.</text>
</comment>
<evidence type="ECO:0000256" key="6">
    <source>
        <dbReference type="ARBA" id="ARBA00022927"/>
    </source>
</evidence>
<dbReference type="Pfam" id="PF03810">
    <property type="entry name" value="IBN_N"/>
    <property type="match status" value="1"/>
</dbReference>
<dbReference type="PROSITE" id="PS50166">
    <property type="entry name" value="IMPORTIN_B_NT"/>
    <property type="match status" value="1"/>
</dbReference>
<dbReference type="InterPro" id="IPR040122">
    <property type="entry name" value="Importin_beta"/>
</dbReference>
<protein>
    <submittedName>
        <fullName evidence="9">Importin N-terminal domain-containing protein</fullName>
    </submittedName>
</protein>
<keyword evidence="5" id="KW-0677">Repeat</keyword>
<dbReference type="GO" id="GO:0031267">
    <property type="term" value="F:small GTPase binding"/>
    <property type="evidence" value="ECO:0007669"/>
    <property type="project" value="InterPro"/>
</dbReference>
<dbReference type="WBParaSite" id="L893_g24299.t1">
    <property type="protein sequence ID" value="L893_g24299.t1"/>
    <property type="gene ID" value="L893_g24299"/>
</dbReference>
<feature type="domain" description="Importin N-terminal" evidence="7">
    <location>
        <begin position="119"/>
        <end position="198"/>
    </location>
</feature>
<dbReference type="InterPro" id="IPR011989">
    <property type="entry name" value="ARM-like"/>
</dbReference>
<evidence type="ECO:0000256" key="2">
    <source>
        <dbReference type="ARBA" id="ARBA00010907"/>
    </source>
</evidence>
<dbReference type="PANTHER" id="PTHR10527">
    <property type="entry name" value="IMPORTIN BETA"/>
    <property type="match status" value="1"/>
</dbReference>
<name>A0A1I7ZA47_9BILA</name>
<dbReference type="Gene3D" id="1.25.10.10">
    <property type="entry name" value="Leucine-rich Repeat Variant"/>
    <property type="match status" value="1"/>
</dbReference>
<organism evidence="8 9">
    <name type="scientific">Steinernema glaseri</name>
    <dbReference type="NCBI Taxonomy" id="37863"/>
    <lineage>
        <taxon>Eukaryota</taxon>
        <taxon>Metazoa</taxon>
        <taxon>Ecdysozoa</taxon>
        <taxon>Nematoda</taxon>
        <taxon>Chromadorea</taxon>
        <taxon>Rhabditida</taxon>
        <taxon>Tylenchina</taxon>
        <taxon>Panagrolaimomorpha</taxon>
        <taxon>Strongyloidoidea</taxon>
        <taxon>Steinernematidae</taxon>
        <taxon>Steinernema</taxon>
    </lineage>
</organism>
<dbReference type="GO" id="GO:0006606">
    <property type="term" value="P:protein import into nucleus"/>
    <property type="evidence" value="ECO:0007669"/>
    <property type="project" value="InterPro"/>
</dbReference>
<dbReference type="Pfam" id="PF13513">
    <property type="entry name" value="HEAT_EZ"/>
    <property type="match status" value="1"/>
</dbReference>
<dbReference type="Pfam" id="PF25574">
    <property type="entry name" value="TPR_IMB1"/>
    <property type="match status" value="1"/>
</dbReference>
<dbReference type="InterPro" id="IPR058584">
    <property type="entry name" value="IMB1_TNPO1-like_TPR"/>
</dbReference>
<accession>A0A1I7ZA47</accession>
<evidence type="ECO:0000313" key="9">
    <source>
        <dbReference type="WBParaSite" id="L893_g24299.t1"/>
    </source>
</evidence>
<comment type="subcellular location">
    <subcellularLocation>
        <location evidence="1">Cytoplasm</location>
    </subcellularLocation>
</comment>
<evidence type="ECO:0000256" key="5">
    <source>
        <dbReference type="ARBA" id="ARBA00022737"/>
    </source>
</evidence>
<dbReference type="GO" id="GO:0005737">
    <property type="term" value="C:cytoplasm"/>
    <property type="evidence" value="ECO:0007669"/>
    <property type="project" value="UniProtKB-SubCell"/>
</dbReference>